<keyword evidence="9" id="KW-0539">Nucleus</keyword>
<evidence type="ECO:0000256" key="7">
    <source>
        <dbReference type="ARBA" id="ARBA00022833"/>
    </source>
</evidence>
<dbReference type="InterPro" id="IPR013087">
    <property type="entry name" value="Znf_C2H2_type"/>
</dbReference>
<dbReference type="PANTHER" id="PTHR23205:SF0">
    <property type="entry name" value="SPLICING FACTOR 3A SUBUNIT 2"/>
    <property type="match status" value="1"/>
</dbReference>
<dbReference type="InterPro" id="IPR031781">
    <property type="entry name" value="SF3A2_dom"/>
</dbReference>
<evidence type="ECO:0000313" key="12">
    <source>
        <dbReference type="EMBL" id="KAG5459304.1"/>
    </source>
</evidence>
<feature type="non-terminal residue" evidence="12">
    <location>
        <position position="1"/>
    </location>
</feature>
<evidence type="ECO:0000256" key="6">
    <source>
        <dbReference type="ARBA" id="ARBA00022771"/>
    </source>
</evidence>
<keyword evidence="5" id="KW-0747">Spliceosome</keyword>
<evidence type="ECO:0000256" key="8">
    <source>
        <dbReference type="ARBA" id="ARBA00023187"/>
    </source>
</evidence>
<dbReference type="Proteomes" id="UP000673691">
    <property type="component" value="Unassembled WGS sequence"/>
</dbReference>
<feature type="region of interest" description="Disordered" evidence="10">
    <location>
        <begin position="13"/>
        <end position="47"/>
    </location>
</feature>
<dbReference type="GO" id="GO:0003676">
    <property type="term" value="F:nucleic acid binding"/>
    <property type="evidence" value="ECO:0007669"/>
    <property type="project" value="InterPro"/>
</dbReference>
<dbReference type="Pfam" id="PF16835">
    <property type="entry name" value="SF3A2"/>
    <property type="match status" value="1"/>
</dbReference>
<dbReference type="GO" id="GO:0005686">
    <property type="term" value="C:U2 snRNP"/>
    <property type="evidence" value="ECO:0007669"/>
    <property type="project" value="TreeGrafter"/>
</dbReference>
<dbReference type="GO" id="GO:0071013">
    <property type="term" value="C:catalytic step 2 spliceosome"/>
    <property type="evidence" value="ECO:0007669"/>
    <property type="project" value="TreeGrafter"/>
</dbReference>
<dbReference type="GO" id="GO:0000245">
    <property type="term" value="P:spliceosomal complex assembly"/>
    <property type="evidence" value="ECO:0007669"/>
    <property type="project" value="TreeGrafter"/>
</dbReference>
<protein>
    <recommendedName>
        <fullName evidence="11">Matrin-type domain-containing protein</fullName>
    </recommendedName>
</protein>
<dbReference type="Gene3D" id="2.60.40.2690">
    <property type="match status" value="1"/>
</dbReference>
<sequence>NLNRWAPFVRRGVYGSGLTNNPRPNRSFRPAEESNARKTPSRERRNVFGNELQRWSTCFLVSFPVSGDPPLGRTTRSRFREPSFGKDDEVPFPPVSGDPPLGRTTRSRSRGAPEFSVGSRGRKRGGETLAVFNFFPTTLAPSPACYRRHVQAAGPALSHLGKDAFGRAERRGGAQFLPAVLERAEFRPLRVASQANCLLLLQYVLTPAVFSCLSLAHCYPEVSKTVRAARFGFVGFSFPFFSAPGSAGVAGHSESSLDRRERLRRLALEVINLETDPYFMKNHLGSYECKLCLTLHTNEGSYLAHTQGKKHQTNLARRAALDARYRDSALPARPGMGSGSLTVKKNIIKIGRPGYKVTKVRDPATRQVGLLFHIQYPEMNVADAGHPRHRFMSAYEQKVEPANRAWQYLIFAAEPYENISFKIQSREIDK</sequence>
<feature type="domain" description="Matrin-type" evidence="11">
    <location>
        <begin position="287"/>
        <end position="317"/>
    </location>
</feature>
<evidence type="ECO:0000256" key="4">
    <source>
        <dbReference type="ARBA" id="ARBA00022723"/>
    </source>
</evidence>
<dbReference type="InterPro" id="IPR003604">
    <property type="entry name" value="Matrin/U1-like-C_Znf_C2H2"/>
</dbReference>
<dbReference type="InterPro" id="IPR052092">
    <property type="entry name" value="SF3A2"/>
</dbReference>
<dbReference type="PROSITE" id="PS50171">
    <property type="entry name" value="ZF_MATRIN"/>
    <property type="match status" value="1"/>
</dbReference>
<comment type="caution">
    <text evidence="12">The sequence shown here is derived from an EMBL/GenBank/DDBJ whole genome shotgun (WGS) entry which is preliminary data.</text>
</comment>
<dbReference type="Gene3D" id="3.30.160.60">
    <property type="entry name" value="Classic Zinc Finger"/>
    <property type="match status" value="1"/>
</dbReference>
<evidence type="ECO:0000256" key="9">
    <source>
        <dbReference type="ARBA" id="ARBA00023242"/>
    </source>
</evidence>
<dbReference type="Pfam" id="PF12874">
    <property type="entry name" value="zf-met"/>
    <property type="match status" value="1"/>
</dbReference>
<feature type="compositionally biased region" description="Basic and acidic residues" evidence="10">
    <location>
        <begin position="78"/>
        <end position="89"/>
    </location>
</feature>
<keyword evidence="8" id="KW-0508">mRNA splicing</keyword>
<evidence type="ECO:0000313" key="13">
    <source>
        <dbReference type="Proteomes" id="UP000673691"/>
    </source>
</evidence>
<name>A0A8H7ZU79_9FUNG</name>
<evidence type="ECO:0000256" key="2">
    <source>
        <dbReference type="ARBA" id="ARBA00008995"/>
    </source>
</evidence>
<reference evidence="12 13" key="1">
    <citation type="journal article" name="Sci. Rep.">
        <title>Genome-scale phylogenetic analyses confirm Olpidium as the closest living zoosporic fungus to the non-flagellated, terrestrial fungi.</title>
        <authorList>
            <person name="Chang Y."/>
            <person name="Rochon D."/>
            <person name="Sekimoto S."/>
            <person name="Wang Y."/>
            <person name="Chovatia M."/>
            <person name="Sandor L."/>
            <person name="Salamov A."/>
            <person name="Grigoriev I.V."/>
            <person name="Stajich J.E."/>
            <person name="Spatafora J.W."/>
        </authorList>
    </citation>
    <scope>NUCLEOTIDE SEQUENCE [LARGE SCALE GENOMIC DNA]</scope>
    <source>
        <strain evidence="12">S191</strain>
    </source>
</reference>
<evidence type="ECO:0000256" key="10">
    <source>
        <dbReference type="SAM" id="MobiDB-lite"/>
    </source>
</evidence>
<keyword evidence="3" id="KW-0507">mRNA processing</keyword>
<dbReference type="GO" id="GO:0071004">
    <property type="term" value="C:U2-type prespliceosome"/>
    <property type="evidence" value="ECO:0007669"/>
    <property type="project" value="TreeGrafter"/>
</dbReference>
<feature type="compositionally biased region" description="Basic and acidic residues" evidence="10">
    <location>
        <begin position="29"/>
        <end position="46"/>
    </location>
</feature>
<dbReference type="SMART" id="SM00451">
    <property type="entry name" value="ZnF_U1"/>
    <property type="match status" value="1"/>
</dbReference>
<evidence type="ECO:0000256" key="3">
    <source>
        <dbReference type="ARBA" id="ARBA00022664"/>
    </source>
</evidence>
<dbReference type="InterPro" id="IPR000690">
    <property type="entry name" value="Matrin/U1-C_Znf_C2H2"/>
</dbReference>
<keyword evidence="7" id="KW-0862">Zinc</keyword>
<comment type="similarity">
    <text evidence="2">Belongs to the SF3A2 family.</text>
</comment>
<accession>A0A8H7ZU79</accession>
<dbReference type="AlphaFoldDB" id="A0A8H7ZU79"/>
<proteinExistence type="inferred from homology"/>
<comment type="subcellular location">
    <subcellularLocation>
        <location evidence="1">Nucleus</location>
    </subcellularLocation>
</comment>
<keyword evidence="13" id="KW-1185">Reference proteome</keyword>
<evidence type="ECO:0000259" key="11">
    <source>
        <dbReference type="PROSITE" id="PS50171"/>
    </source>
</evidence>
<keyword evidence="4" id="KW-0479">Metal-binding</keyword>
<gene>
    <name evidence="12" type="ORF">BJ554DRAFT_305</name>
</gene>
<dbReference type="PANTHER" id="PTHR23205">
    <property type="entry name" value="SPLICING FACTOR 3A SUBUNIT 2"/>
    <property type="match status" value="1"/>
</dbReference>
<evidence type="ECO:0000256" key="5">
    <source>
        <dbReference type="ARBA" id="ARBA00022728"/>
    </source>
</evidence>
<dbReference type="SUPFAM" id="SSF57667">
    <property type="entry name" value="beta-beta-alpha zinc fingers"/>
    <property type="match status" value="1"/>
</dbReference>
<dbReference type="GO" id="GO:0008270">
    <property type="term" value="F:zinc ion binding"/>
    <property type="evidence" value="ECO:0007669"/>
    <property type="project" value="UniProtKB-KW"/>
</dbReference>
<evidence type="ECO:0000256" key="1">
    <source>
        <dbReference type="ARBA" id="ARBA00004123"/>
    </source>
</evidence>
<dbReference type="SMART" id="SM01050">
    <property type="entry name" value="CactinC_cactus"/>
    <property type="match status" value="1"/>
</dbReference>
<feature type="non-terminal residue" evidence="12">
    <location>
        <position position="430"/>
    </location>
</feature>
<organism evidence="12 13">
    <name type="scientific">Olpidium bornovanus</name>
    <dbReference type="NCBI Taxonomy" id="278681"/>
    <lineage>
        <taxon>Eukaryota</taxon>
        <taxon>Fungi</taxon>
        <taxon>Fungi incertae sedis</taxon>
        <taxon>Olpidiomycota</taxon>
        <taxon>Olpidiomycotina</taxon>
        <taxon>Olpidiomycetes</taxon>
        <taxon>Olpidiales</taxon>
        <taxon>Olpidiaceae</taxon>
        <taxon>Olpidium</taxon>
    </lineage>
</organism>
<dbReference type="EMBL" id="JAEFCI010007067">
    <property type="protein sequence ID" value="KAG5459304.1"/>
    <property type="molecule type" value="Genomic_DNA"/>
</dbReference>
<feature type="region of interest" description="Disordered" evidence="10">
    <location>
        <begin position="70"/>
        <end position="121"/>
    </location>
</feature>
<dbReference type="InterPro" id="IPR036236">
    <property type="entry name" value="Znf_C2H2_sf"/>
</dbReference>
<dbReference type="OrthoDB" id="10250970at2759"/>
<keyword evidence="6" id="KW-0863">Zinc-finger</keyword>